<keyword evidence="6" id="KW-1185">Reference proteome</keyword>
<evidence type="ECO:0000256" key="1">
    <source>
        <dbReference type="ARBA" id="ARBA00022729"/>
    </source>
</evidence>
<evidence type="ECO:0000259" key="4">
    <source>
        <dbReference type="Pfam" id="PF05390"/>
    </source>
</evidence>
<dbReference type="InterPro" id="IPR045328">
    <property type="entry name" value="Kre9/Knh1"/>
</dbReference>
<name>A0A6A7AY34_9PLEO</name>
<feature type="signal peptide" evidence="3">
    <location>
        <begin position="1"/>
        <end position="20"/>
    </location>
</feature>
<dbReference type="AlphaFoldDB" id="A0A6A7AY34"/>
<organism evidence="5 6">
    <name type="scientific">Plenodomus tracheiphilus IPT5</name>
    <dbReference type="NCBI Taxonomy" id="1408161"/>
    <lineage>
        <taxon>Eukaryota</taxon>
        <taxon>Fungi</taxon>
        <taxon>Dikarya</taxon>
        <taxon>Ascomycota</taxon>
        <taxon>Pezizomycotina</taxon>
        <taxon>Dothideomycetes</taxon>
        <taxon>Pleosporomycetidae</taxon>
        <taxon>Pleosporales</taxon>
        <taxon>Pleosporineae</taxon>
        <taxon>Leptosphaeriaceae</taxon>
        <taxon>Plenodomus</taxon>
    </lineage>
</organism>
<feature type="region of interest" description="Disordered" evidence="2">
    <location>
        <begin position="155"/>
        <end position="176"/>
    </location>
</feature>
<dbReference type="EMBL" id="MU006329">
    <property type="protein sequence ID" value="KAF2846989.1"/>
    <property type="molecule type" value="Genomic_DNA"/>
</dbReference>
<dbReference type="Pfam" id="PF05390">
    <property type="entry name" value="Kre9_KNH1_C"/>
    <property type="match status" value="1"/>
</dbReference>
<evidence type="ECO:0000313" key="6">
    <source>
        <dbReference type="Proteomes" id="UP000799423"/>
    </source>
</evidence>
<dbReference type="Proteomes" id="UP000799423">
    <property type="component" value="Unassembled WGS sequence"/>
</dbReference>
<feature type="chain" id="PRO_5025414462" evidence="3">
    <location>
        <begin position="21"/>
        <end position="265"/>
    </location>
</feature>
<protein>
    <submittedName>
        <fullName evidence="5">Beta-1,6-glucan boisynthesis protein-like protein</fullName>
    </submittedName>
</protein>
<keyword evidence="1 3" id="KW-0732">Signal</keyword>
<reference evidence="5" key="1">
    <citation type="submission" date="2020-01" db="EMBL/GenBank/DDBJ databases">
        <authorList>
            <consortium name="DOE Joint Genome Institute"/>
            <person name="Haridas S."/>
            <person name="Albert R."/>
            <person name="Binder M."/>
            <person name="Bloem J."/>
            <person name="Labutti K."/>
            <person name="Salamov A."/>
            <person name="Andreopoulos B."/>
            <person name="Baker S.E."/>
            <person name="Barry K."/>
            <person name="Bills G."/>
            <person name="Bluhm B.H."/>
            <person name="Cannon C."/>
            <person name="Castanera R."/>
            <person name="Culley D.E."/>
            <person name="Daum C."/>
            <person name="Ezra D."/>
            <person name="Gonzalez J.B."/>
            <person name="Henrissat B."/>
            <person name="Kuo A."/>
            <person name="Liang C."/>
            <person name="Lipzen A."/>
            <person name="Lutzoni F."/>
            <person name="Magnuson J."/>
            <person name="Mondo S."/>
            <person name="Nolan M."/>
            <person name="Ohm R."/>
            <person name="Pangilinan J."/>
            <person name="Park H.-J."/>
            <person name="Ramirez L."/>
            <person name="Alfaro M."/>
            <person name="Sun H."/>
            <person name="Tritt A."/>
            <person name="Yoshinaga Y."/>
            <person name="Zwiers L.-H."/>
            <person name="Turgeon B.G."/>
            <person name="Goodwin S.B."/>
            <person name="Spatafora J.W."/>
            <person name="Crous P.W."/>
            <person name="Grigoriev I.V."/>
        </authorList>
    </citation>
    <scope>NUCLEOTIDE SEQUENCE</scope>
    <source>
        <strain evidence="5">IPT5</strain>
    </source>
</reference>
<dbReference type="GO" id="GO:0031505">
    <property type="term" value="P:fungal-type cell wall organization"/>
    <property type="evidence" value="ECO:0007669"/>
    <property type="project" value="TreeGrafter"/>
</dbReference>
<proteinExistence type="predicted"/>
<sequence length="265" mass="27523">MARFFISLAALAALAPLAIAGISFTEPAAGAKLTAGSALSAKWEEGGDGPALADLLSYQLFLIAGGNDPSEQIQVAVITTQGTFATGSTASGMVPAGAGGKTDKPAYLHSFLKMVAVAKAGGQLTTYSDRFVYTGMTGVFPAAVQSALPDISGTAGPKTVDETGKNNAVPDPAGGQYDMEYTMQTGLTRYAPMQPIPPTRITATNTKPLYPSSNVVIATTNLPIPKVQTTLTQSQTFSVESRENTVAPAPNPTDDMAKFLNRWKD</sequence>
<gene>
    <name evidence="5" type="ORF">T440DRAFT_404434</name>
</gene>
<dbReference type="GO" id="GO:0005576">
    <property type="term" value="C:extracellular region"/>
    <property type="evidence" value="ECO:0007669"/>
    <property type="project" value="TreeGrafter"/>
</dbReference>
<dbReference type="OrthoDB" id="2432613at2759"/>
<dbReference type="InterPro" id="IPR008659">
    <property type="entry name" value="Kre9/Knh1_C"/>
</dbReference>
<evidence type="ECO:0000256" key="3">
    <source>
        <dbReference type="SAM" id="SignalP"/>
    </source>
</evidence>
<accession>A0A6A7AY34</accession>
<dbReference type="GO" id="GO:0006078">
    <property type="term" value="P:(1-&gt;6)-beta-D-glucan biosynthetic process"/>
    <property type="evidence" value="ECO:0007669"/>
    <property type="project" value="InterPro"/>
</dbReference>
<dbReference type="PANTHER" id="PTHR28154:SF1">
    <property type="entry name" value="CELL WALL SYNTHESIS PROTEIN KNH1-RELATED"/>
    <property type="match status" value="1"/>
</dbReference>
<dbReference type="GO" id="GO:0042546">
    <property type="term" value="P:cell wall biogenesis"/>
    <property type="evidence" value="ECO:0007669"/>
    <property type="project" value="InterPro"/>
</dbReference>
<dbReference type="PANTHER" id="PTHR28154">
    <property type="entry name" value="CELL WALL SYNTHESIS PROTEIN KNH1-RELATED"/>
    <property type="match status" value="1"/>
</dbReference>
<evidence type="ECO:0000313" key="5">
    <source>
        <dbReference type="EMBL" id="KAF2846989.1"/>
    </source>
</evidence>
<evidence type="ECO:0000256" key="2">
    <source>
        <dbReference type="SAM" id="MobiDB-lite"/>
    </source>
</evidence>
<feature type="domain" description="Yeast cell wall synthesis Kre9/Knh1 C-terminal" evidence="4">
    <location>
        <begin position="176"/>
        <end position="255"/>
    </location>
</feature>